<dbReference type="InterPro" id="IPR056453">
    <property type="entry name" value="HTH_DNAJC9"/>
</dbReference>
<feature type="compositionally biased region" description="Basic and acidic residues" evidence="1">
    <location>
        <begin position="196"/>
        <end position="217"/>
    </location>
</feature>
<dbReference type="PROSITE" id="PS00636">
    <property type="entry name" value="DNAJ_1"/>
    <property type="match status" value="1"/>
</dbReference>
<dbReference type="GeneID" id="54475992"/>
<evidence type="ECO:0000313" key="3">
    <source>
        <dbReference type="EMBL" id="KAF2478527.1"/>
    </source>
</evidence>
<dbReference type="SUPFAM" id="SSF46565">
    <property type="entry name" value="Chaperone J-domain"/>
    <property type="match status" value="1"/>
</dbReference>
<dbReference type="GO" id="GO:0005737">
    <property type="term" value="C:cytoplasm"/>
    <property type="evidence" value="ECO:0007669"/>
    <property type="project" value="TreeGrafter"/>
</dbReference>
<dbReference type="GO" id="GO:0031072">
    <property type="term" value="F:heat shock protein binding"/>
    <property type="evidence" value="ECO:0007669"/>
    <property type="project" value="TreeGrafter"/>
</dbReference>
<dbReference type="Pfam" id="PF00226">
    <property type="entry name" value="DnaJ"/>
    <property type="match status" value="1"/>
</dbReference>
<reference evidence="3" key="1">
    <citation type="journal article" date="2020" name="Stud. Mycol.">
        <title>101 Dothideomycetes genomes: a test case for predicting lifestyles and emergence of pathogens.</title>
        <authorList>
            <person name="Haridas S."/>
            <person name="Albert R."/>
            <person name="Binder M."/>
            <person name="Bloem J."/>
            <person name="Labutti K."/>
            <person name="Salamov A."/>
            <person name="Andreopoulos B."/>
            <person name="Baker S."/>
            <person name="Barry K."/>
            <person name="Bills G."/>
            <person name="Bluhm B."/>
            <person name="Cannon C."/>
            <person name="Castanera R."/>
            <person name="Culley D."/>
            <person name="Daum C."/>
            <person name="Ezra D."/>
            <person name="Gonzalez J."/>
            <person name="Henrissat B."/>
            <person name="Kuo A."/>
            <person name="Liang C."/>
            <person name="Lipzen A."/>
            <person name="Lutzoni F."/>
            <person name="Magnuson J."/>
            <person name="Mondo S."/>
            <person name="Nolan M."/>
            <person name="Ohm R."/>
            <person name="Pangilinan J."/>
            <person name="Park H.-J."/>
            <person name="Ramirez L."/>
            <person name="Alfaro M."/>
            <person name="Sun H."/>
            <person name="Tritt A."/>
            <person name="Yoshinaga Y."/>
            <person name="Zwiers L.-H."/>
            <person name="Turgeon B."/>
            <person name="Goodwin S."/>
            <person name="Spatafora J."/>
            <person name="Crous P."/>
            <person name="Grigoriev I."/>
        </authorList>
    </citation>
    <scope>NUCLEOTIDE SEQUENCE</scope>
    <source>
        <strain evidence="3">CBS 113389</strain>
    </source>
</reference>
<dbReference type="InterPro" id="IPR036869">
    <property type="entry name" value="J_dom_sf"/>
</dbReference>
<sequence length="291" mass="32709">MAESNIDVEALPEIAPYAVLDLEPDATQEEIKRAYRKAALKNHPDKAAAEDKVEAHTRFQEIAFAYAILSDERRRKRYDTTGSTEEILENDEDFNWVDFYREQFANIVTTEAIDTFSKQYKGGDEERRHLLAAYKKHQGSMGAIYSSVMLSDVLEDEERFRGIIDEAIKSGEVEGFSKYTNESEKSKKARITQAQKRRDQEGKEAEKAAKEIQETGKSKAKGKKKPNGDLGDLAALIQQRQQGRADNFFDALEAKYAPTGKKGKAGSKRSMEEPPEEAFARNAKKGKGGAK</sequence>
<dbReference type="RefSeq" id="XP_033585097.1">
    <property type="nucleotide sequence ID" value="XM_033734990.1"/>
</dbReference>
<dbReference type="InterPro" id="IPR001623">
    <property type="entry name" value="DnaJ_domain"/>
</dbReference>
<dbReference type="Pfam" id="PF23302">
    <property type="entry name" value="HTH_DNAJC9"/>
    <property type="match status" value="1"/>
</dbReference>
<dbReference type="CDD" id="cd06257">
    <property type="entry name" value="DnaJ"/>
    <property type="match status" value="1"/>
</dbReference>
<evidence type="ECO:0000256" key="1">
    <source>
        <dbReference type="SAM" id="MobiDB-lite"/>
    </source>
</evidence>
<proteinExistence type="predicted"/>
<dbReference type="SMART" id="SM00271">
    <property type="entry name" value="DnaJ"/>
    <property type="match status" value="1"/>
</dbReference>
<dbReference type="FunFam" id="1.10.287.110:FF:000110">
    <property type="entry name" value="DnaJ domain protein (AFU_orthologue AFUA_2G13210)"/>
    <property type="match status" value="1"/>
</dbReference>
<dbReference type="PANTHER" id="PTHR44144:SF1">
    <property type="entry name" value="DNAJ HOMOLOG SUBFAMILY C MEMBER 9"/>
    <property type="match status" value="1"/>
</dbReference>
<keyword evidence="4" id="KW-1185">Reference proteome</keyword>
<feature type="domain" description="J" evidence="2">
    <location>
        <begin position="15"/>
        <end position="82"/>
    </location>
</feature>
<evidence type="ECO:0000313" key="4">
    <source>
        <dbReference type="Proteomes" id="UP000799767"/>
    </source>
</evidence>
<dbReference type="GO" id="GO:0005634">
    <property type="term" value="C:nucleus"/>
    <property type="evidence" value="ECO:0007669"/>
    <property type="project" value="TreeGrafter"/>
</dbReference>
<organism evidence="3 4">
    <name type="scientific">Neohortaea acidophila</name>
    <dbReference type="NCBI Taxonomy" id="245834"/>
    <lineage>
        <taxon>Eukaryota</taxon>
        <taxon>Fungi</taxon>
        <taxon>Dikarya</taxon>
        <taxon>Ascomycota</taxon>
        <taxon>Pezizomycotina</taxon>
        <taxon>Dothideomycetes</taxon>
        <taxon>Dothideomycetidae</taxon>
        <taxon>Mycosphaerellales</taxon>
        <taxon>Teratosphaeriaceae</taxon>
        <taxon>Neohortaea</taxon>
    </lineage>
</organism>
<dbReference type="PROSITE" id="PS50076">
    <property type="entry name" value="DNAJ_2"/>
    <property type="match status" value="1"/>
</dbReference>
<dbReference type="PANTHER" id="PTHR44144">
    <property type="entry name" value="DNAJ HOMOLOG SUBFAMILY C MEMBER 9"/>
    <property type="match status" value="1"/>
</dbReference>
<dbReference type="InterPro" id="IPR052594">
    <property type="entry name" value="J_domain-containing_protein"/>
</dbReference>
<accession>A0A6A6PGV6</accession>
<dbReference type="Gene3D" id="1.10.287.110">
    <property type="entry name" value="DnaJ domain"/>
    <property type="match status" value="1"/>
</dbReference>
<dbReference type="EMBL" id="MU001644">
    <property type="protein sequence ID" value="KAF2478527.1"/>
    <property type="molecule type" value="Genomic_DNA"/>
</dbReference>
<protein>
    <submittedName>
        <fullName evidence="3">DnaJ domain-containing protein</fullName>
    </submittedName>
</protein>
<feature type="region of interest" description="Disordered" evidence="1">
    <location>
        <begin position="178"/>
        <end position="238"/>
    </location>
</feature>
<feature type="region of interest" description="Disordered" evidence="1">
    <location>
        <begin position="256"/>
        <end position="291"/>
    </location>
</feature>
<dbReference type="InterPro" id="IPR018253">
    <property type="entry name" value="DnaJ_domain_CS"/>
</dbReference>
<dbReference type="Proteomes" id="UP000799767">
    <property type="component" value="Unassembled WGS sequence"/>
</dbReference>
<feature type="compositionally biased region" description="Basic residues" evidence="1">
    <location>
        <begin position="282"/>
        <end position="291"/>
    </location>
</feature>
<dbReference type="OrthoDB" id="110024at2759"/>
<dbReference type="AlphaFoldDB" id="A0A6A6PGV6"/>
<gene>
    <name evidence="3" type="ORF">BDY17DRAFT_306096</name>
</gene>
<evidence type="ECO:0000259" key="2">
    <source>
        <dbReference type="PROSITE" id="PS50076"/>
    </source>
</evidence>
<name>A0A6A6PGV6_9PEZI</name>
<dbReference type="PRINTS" id="PR00625">
    <property type="entry name" value="JDOMAIN"/>
</dbReference>